<keyword evidence="3" id="KW-1185">Reference proteome</keyword>
<proteinExistence type="predicted"/>
<organism evidence="2 3">
    <name type="scientific">Ovis ammon polii</name>
    <dbReference type="NCBI Taxonomy" id="230172"/>
    <lineage>
        <taxon>Eukaryota</taxon>
        <taxon>Metazoa</taxon>
        <taxon>Chordata</taxon>
        <taxon>Craniata</taxon>
        <taxon>Vertebrata</taxon>
        <taxon>Euteleostomi</taxon>
        <taxon>Mammalia</taxon>
        <taxon>Eutheria</taxon>
        <taxon>Laurasiatheria</taxon>
        <taxon>Artiodactyla</taxon>
        <taxon>Ruminantia</taxon>
        <taxon>Pecora</taxon>
        <taxon>Bovidae</taxon>
        <taxon>Caprinae</taxon>
        <taxon>Ovis</taxon>
    </lineage>
</organism>
<name>A0AAD4U3T7_OVIAM</name>
<dbReference type="AlphaFoldDB" id="A0AAD4U3T7"/>
<feature type="compositionally biased region" description="Polar residues" evidence="1">
    <location>
        <begin position="18"/>
        <end position="31"/>
    </location>
</feature>
<gene>
    <name evidence="2" type="ORF">MG293_012152</name>
</gene>
<protein>
    <submittedName>
        <fullName evidence="2">Uncharacterized protein</fullName>
    </submittedName>
</protein>
<accession>A0AAD4U3T7</accession>
<evidence type="ECO:0000313" key="2">
    <source>
        <dbReference type="EMBL" id="KAI4537289.1"/>
    </source>
</evidence>
<sequence length="170" mass="17875">MGNTPQPPMQTELASVPPSETAQSRTPTPRTSFPEPALCSGQAFLLALIHSELYFVFPSAGAAAIAECEGYVGGRGFTLQAGPLATASSGPERSKGHRECCPQCEDGEDFCSSSGPHCHLSDRHRLEQPALLRPALFAGGWTGEEVLSLGLEGHHAHPFCCGLGEAKAMT</sequence>
<comment type="caution">
    <text evidence="2">The sequence shown here is derived from an EMBL/GenBank/DDBJ whole genome shotgun (WGS) entry which is preliminary data.</text>
</comment>
<evidence type="ECO:0000256" key="1">
    <source>
        <dbReference type="SAM" id="MobiDB-lite"/>
    </source>
</evidence>
<dbReference type="EMBL" id="JAKZEL010000014">
    <property type="protein sequence ID" value="KAI4537289.1"/>
    <property type="molecule type" value="Genomic_DNA"/>
</dbReference>
<reference evidence="2" key="1">
    <citation type="submission" date="2022-03" db="EMBL/GenBank/DDBJ databases">
        <title>Genomic analyses of argali, domestic sheep and their hybrids provide insights into chromosomal evolution, heterosis and genetic basis of agronomic traits.</title>
        <authorList>
            <person name="Li M."/>
        </authorList>
    </citation>
    <scope>NUCLEOTIDE SEQUENCE</scope>
    <source>
        <strain evidence="2">CAU-MHL-2022a</strain>
        <tissue evidence="2">Skin</tissue>
    </source>
</reference>
<dbReference type="Proteomes" id="UP001214576">
    <property type="component" value="Unassembled WGS sequence"/>
</dbReference>
<feature type="region of interest" description="Disordered" evidence="1">
    <location>
        <begin position="1"/>
        <end position="34"/>
    </location>
</feature>
<evidence type="ECO:0000313" key="3">
    <source>
        <dbReference type="Proteomes" id="UP001214576"/>
    </source>
</evidence>